<reference evidence="9" key="1">
    <citation type="submission" date="2018-06" db="EMBL/GenBank/DDBJ databases">
        <authorList>
            <person name="Zhirakovskaya E."/>
        </authorList>
    </citation>
    <scope>NUCLEOTIDE SEQUENCE</scope>
</reference>
<evidence type="ECO:0000256" key="7">
    <source>
        <dbReference type="SAM" id="Phobius"/>
    </source>
</evidence>
<dbReference type="GO" id="GO:0017004">
    <property type="term" value="P:cytochrome complex assembly"/>
    <property type="evidence" value="ECO:0007669"/>
    <property type="project" value="UniProtKB-KW"/>
</dbReference>
<keyword evidence="3" id="KW-0479">Metal-binding</keyword>
<evidence type="ECO:0000256" key="1">
    <source>
        <dbReference type="ARBA" id="ARBA00010342"/>
    </source>
</evidence>
<keyword evidence="5" id="KW-0201">Cytochrome c-type biogenesis</keyword>
<comment type="similarity">
    <text evidence="1">Belongs to the CcmH/CycL/Ccl2/NrfF family.</text>
</comment>
<evidence type="ECO:0000313" key="9">
    <source>
        <dbReference type="EMBL" id="VAX07003.1"/>
    </source>
</evidence>
<feature type="domain" description="CcmH/CycL/Ccl2/NrfF N-terminal" evidence="8">
    <location>
        <begin position="13"/>
        <end position="151"/>
    </location>
</feature>
<keyword evidence="7" id="KW-0812">Transmembrane</keyword>
<evidence type="ECO:0000256" key="5">
    <source>
        <dbReference type="ARBA" id="ARBA00022748"/>
    </source>
</evidence>
<evidence type="ECO:0000256" key="6">
    <source>
        <dbReference type="ARBA" id="ARBA00023004"/>
    </source>
</evidence>
<evidence type="ECO:0000256" key="4">
    <source>
        <dbReference type="ARBA" id="ARBA00022729"/>
    </source>
</evidence>
<dbReference type="Pfam" id="PF03918">
    <property type="entry name" value="CcmH"/>
    <property type="match status" value="1"/>
</dbReference>
<dbReference type="GO" id="GO:0016829">
    <property type="term" value="F:lyase activity"/>
    <property type="evidence" value="ECO:0007669"/>
    <property type="project" value="UniProtKB-KW"/>
</dbReference>
<dbReference type="PANTHER" id="PTHR47870">
    <property type="entry name" value="CYTOCHROME C-TYPE BIOGENESIS PROTEIN CCMH"/>
    <property type="match status" value="1"/>
</dbReference>
<dbReference type="CDD" id="cd16378">
    <property type="entry name" value="CcmH_N"/>
    <property type="match status" value="1"/>
</dbReference>
<keyword evidence="9" id="KW-0456">Lyase</keyword>
<dbReference type="InterPro" id="IPR038297">
    <property type="entry name" value="CcmH/CycL/NrfF/Ccl2_sf"/>
</dbReference>
<dbReference type="InterPro" id="IPR005616">
    <property type="entry name" value="CcmH/CycL/Ccl2/NrfF_N"/>
</dbReference>
<dbReference type="GO" id="GO:0046872">
    <property type="term" value="F:metal ion binding"/>
    <property type="evidence" value="ECO:0007669"/>
    <property type="project" value="UniProtKB-KW"/>
</dbReference>
<keyword evidence="7" id="KW-1133">Transmembrane helix</keyword>
<proteinExistence type="inferred from homology"/>
<evidence type="ECO:0000259" key="8">
    <source>
        <dbReference type="Pfam" id="PF03918"/>
    </source>
</evidence>
<accession>A0A3B1B525</accession>
<dbReference type="AlphaFoldDB" id="A0A3B1B525"/>
<sequence length="160" mass="18127">MRMLKPLILFFSLLLFAGLASASALSTYTFDSNEEEQAFRDLSAELRCLVCQNQSLADSDAGLADDLRREVYNLWRDGKSEDEIKAFLVARYGNFVLYDPPFNPSTYILWFGPFILFIVGGIVLSRALKSKAEDQEVELSDEDKQRLKTLLSNDNQDAPK</sequence>
<organism evidence="9">
    <name type="scientific">hydrothermal vent metagenome</name>
    <dbReference type="NCBI Taxonomy" id="652676"/>
    <lineage>
        <taxon>unclassified sequences</taxon>
        <taxon>metagenomes</taxon>
        <taxon>ecological metagenomes</taxon>
    </lineage>
</organism>
<dbReference type="FunFam" id="1.10.8.640:FF:000001">
    <property type="entry name" value="Cytochrome c-type biogenesis protein"/>
    <property type="match status" value="1"/>
</dbReference>
<dbReference type="PANTHER" id="PTHR47870:SF1">
    <property type="entry name" value="CYTOCHROME C-TYPE BIOGENESIS PROTEIN CCMH"/>
    <property type="match status" value="1"/>
</dbReference>
<evidence type="ECO:0000256" key="3">
    <source>
        <dbReference type="ARBA" id="ARBA00022723"/>
    </source>
</evidence>
<keyword evidence="2" id="KW-0349">Heme</keyword>
<keyword evidence="6" id="KW-0408">Iron</keyword>
<evidence type="ECO:0000256" key="2">
    <source>
        <dbReference type="ARBA" id="ARBA00022617"/>
    </source>
</evidence>
<gene>
    <name evidence="9" type="ORF">MNBD_GAMMA26-2013</name>
</gene>
<keyword evidence="7" id="KW-0472">Membrane</keyword>
<dbReference type="GO" id="GO:0005886">
    <property type="term" value="C:plasma membrane"/>
    <property type="evidence" value="ECO:0007669"/>
    <property type="project" value="TreeGrafter"/>
</dbReference>
<dbReference type="InterPro" id="IPR051263">
    <property type="entry name" value="C-type_cytochrome_biogenesis"/>
</dbReference>
<dbReference type="Gene3D" id="1.10.8.640">
    <property type="entry name" value="Cytochrome C biogenesis protein"/>
    <property type="match status" value="1"/>
</dbReference>
<dbReference type="EMBL" id="UOFX01000020">
    <property type="protein sequence ID" value="VAX07003.1"/>
    <property type="molecule type" value="Genomic_DNA"/>
</dbReference>
<keyword evidence="4" id="KW-0732">Signal</keyword>
<protein>
    <submittedName>
        <fullName evidence="9">Cytochrome c heme lyase subunit CcmL</fullName>
    </submittedName>
</protein>
<feature type="transmembrane region" description="Helical" evidence="7">
    <location>
        <begin position="107"/>
        <end position="125"/>
    </location>
</feature>
<name>A0A3B1B525_9ZZZZ</name>